<dbReference type="InterPro" id="IPR032508">
    <property type="entry name" value="FecR_C"/>
</dbReference>
<comment type="caution">
    <text evidence="4">The sequence shown here is derived from an EMBL/GenBank/DDBJ whole genome shotgun (WGS) entry which is preliminary data.</text>
</comment>
<dbReference type="Gene3D" id="3.55.50.30">
    <property type="match status" value="1"/>
</dbReference>
<dbReference type="PANTHER" id="PTHR30273:SF2">
    <property type="entry name" value="PROTEIN FECR"/>
    <property type="match status" value="1"/>
</dbReference>
<gene>
    <name evidence="4" type="ORF">DW828_00535</name>
</gene>
<dbReference type="InterPro" id="IPR006860">
    <property type="entry name" value="FecR"/>
</dbReference>
<dbReference type="InterPro" id="IPR012373">
    <property type="entry name" value="Ferrdict_sens_TM"/>
</dbReference>
<dbReference type="Pfam" id="PF04773">
    <property type="entry name" value="FecR"/>
    <property type="match status" value="1"/>
</dbReference>
<dbReference type="EMBL" id="QSII01000001">
    <property type="protein sequence ID" value="RHC90065.1"/>
    <property type="molecule type" value="Genomic_DNA"/>
</dbReference>
<protein>
    <submittedName>
        <fullName evidence="4">FecR family protein</fullName>
    </submittedName>
</protein>
<evidence type="ECO:0000256" key="1">
    <source>
        <dbReference type="SAM" id="Phobius"/>
    </source>
</evidence>
<name>A0A3E4ZRC2_9BACT</name>
<keyword evidence="1" id="KW-0812">Transmembrane</keyword>
<reference evidence="4 5" key="1">
    <citation type="submission" date="2018-08" db="EMBL/GenBank/DDBJ databases">
        <title>A genome reference for cultivated species of the human gut microbiota.</title>
        <authorList>
            <person name="Zou Y."/>
            <person name="Xue W."/>
            <person name="Luo G."/>
        </authorList>
    </citation>
    <scope>NUCLEOTIDE SEQUENCE [LARGE SCALE GENOMIC DNA]</scope>
    <source>
        <strain evidence="4 5">AM34-17</strain>
    </source>
</reference>
<feature type="domain" description="FecR protein" evidence="2">
    <location>
        <begin position="131"/>
        <end position="225"/>
    </location>
</feature>
<dbReference type="Pfam" id="PF16344">
    <property type="entry name" value="FecR_C"/>
    <property type="match status" value="1"/>
</dbReference>
<keyword evidence="1" id="KW-0472">Membrane</keyword>
<feature type="domain" description="Protein FecR C-terminal" evidence="3">
    <location>
        <begin position="269"/>
        <end position="337"/>
    </location>
</feature>
<dbReference type="PANTHER" id="PTHR30273">
    <property type="entry name" value="PERIPLASMIC SIGNAL SENSOR AND SIGMA FACTOR ACTIVATOR FECR-RELATED"/>
    <property type="match status" value="1"/>
</dbReference>
<dbReference type="STRING" id="46503.ERS852463_02396"/>
<sequence>MKEETHDINEIIIRYLDGSAELEEKRLLLRWLKQSDDNRDDFIATRDLWLSCNVAAGNELEIDIALGKLKNRILLEQGRMERNLPAKRNTLSVVLRWTRIAAVLLLLLGIGYGIGSWKEHSAPDVIVQNQLITAKGSKGRFTLPDGSVVWLNSETKLTYPNQFADDRRLVSLEGEAYFEVAKDAKKPFVVQAGEIDVEVLGTCFDLDSYSSGEFVKTALLNGSVKISGKALKDPVYLKPDELFRYRKSDQIASVEEAKVGLYTDWIKDRLVFDNDCLADILISMEGRYNMDIECPRQFAASTRLSFTIRQESIEEVMEAMSLIAPIRYEIKKNKVYITPRK</sequence>
<keyword evidence="1" id="KW-1133">Transmembrane helix</keyword>
<organism evidence="4 5">
    <name type="scientific">Parabacteroides merdae</name>
    <dbReference type="NCBI Taxonomy" id="46503"/>
    <lineage>
        <taxon>Bacteria</taxon>
        <taxon>Pseudomonadati</taxon>
        <taxon>Bacteroidota</taxon>
        <taxon>Bacteroidia</taxon>
        <taxon>Bacteroidales</taxon>
        <taxon>Tannerellaceae</taxon>
        <taxon>Parabacteroides</taxon>
    </lineage>
</organism>
<dbReference type="Gene3D" id="2.60.120.1440">
    <property type="match status" value="1"/>
</dbReference>
<evidence type="ECO:0000313" key="4">
    <source>
        <dbReference type="EMBL" id="RHC90065.1"/>
    </source>
</evidence>
<dbReference type="AlphaFoldDB" id="A0A3E4ZRC2"/>
<dbReference type="GO" id="GO:0016989">
    <property type="term" value="F:sigma factor antagonist activity"/>
    <property type="evidence" value="ECO:0007669"/>
    <property type="project" value="TreeGrafter"/>
</dbReference>
<proteinExistence type="predicted"/>
<evidence type="ECO:0000313" key="5">
    <source>
        <dbReference type="Proteomes" id="UP000286260"/>
    </source>
</evidence>
<dbReference type="PIRSF" id="PIRSF018266">
    <property type="entry name" value="FecR"/>
    <property type="match status" value="1"/>
</dbReference>
<accession>A0A3E4ZRC2</accession>
<dbReference type="Proteomes" id="UP000286260">
    <property type="component" value="Unassembled WGS sequence"/>
</dbReference>
<dbReference type="RefSeq" id="WP_122115861.1">
    <property type="nucleotide sequence ID" value="NZ_JBCHIS010000010.1"/>
</dbReference>
<evidence type="ECO:0000259" key="2">
    <source>
        <dbReference type="Pfam" id="PF04773"/>
    </source>
</evidence>
<dbReference type="FunFam" id="2.60.120.1440:FF:000001">
    <property type="entry name" value="Putative anti-sigma factor"/>
    <property type="match status" value="1"/>
</dbReference>
<feature type="transmembrane region" description="Helical" evidence="1">
    <location>
        <begin position="97"/>
        <end position="117"/>
    </location>
</feature>
<evidence type="ECO:0000259" key="3">
    <source>
        <dbReference type="Pfam" id="PF16344"/>
    </source>
</evidence>